<evidence type="ECO:0000313" key="1">
    <source>
        <dbReference type="EMBL" id="MBX59461.1"/>
    </source>
</evidence>
<proteinExistence type="predicted"/>
<sequence>MNIEIQMLVTIYPYSSQFPTNNLCHFFTKIA</sequence>
<dbReference type="EMBL" id="GGEC01078977">
    <property type="protein sequence ID" value="MBX59461.1"/>
    <property type="molecule type" value="Transcribed_RNA"/>
</dbReference>
<reference evidence="1" key="1">
    <citation type="submission" date="2018-02" db="EMBL/GenBank/DDBJ databases">
        <title>Rhizophora mucronata_Transcriptome.</title>
        <authorList>
            <person name="Meera S.P."/>
            <person name="Sreeshan A."/>
            <person name="Augustine A."/>
        </authorList>
    </citation>
    <scope>NUCLEOTIDE SEQUENCE</scope>
    <source>
        <tissue evidence="1">Leaf</tissue>
    </source>
</reference>
<organism evidence="1">
    <name type="scientific">Rhizophora mucronata</name>
    <name type="common">Asiatic mangrove</name>
    <dbReference type="NCBI Taxonomy" id="61149"/>
    <lineage>
        <taxon>Eukaryota</taxon>
        <taxon>Viridiplantae</taxon>
        <taxon>Streptophyta</taxon>
        <taxon>Embryophyta</taxon>
        <taxon>Tracheophyta</taxon>
        <taxon>Spermatophyta</taxon>
        <taxon>Magnoliopsida</taxon>
        <taxon>eudicotyledons</taxon>
        <taxon>Gunneridae</taxon>
        <taxon>Pentapetalae</taxon>
        <taxon>rosids</taxon>
        <taxon>fabids</taxon>
        <taxon>Malpighiales</taxon>
        <taxon>Rhizophoraceae</taxon>
        <taxon>Rhizophora</taxon>
    </lineage>
</organism>
<dbReference type="AlphaFoldDB" id="A0A2P2PXK3"/>
<protein>
    <submittedName>
        <fullName evidence="1">Uncharacterized protein</fullName>
    </submittedName>
</protein>
<name>A0A2P2PXK3_RHIMU</name>
<accession>A0A2P2PXK3</accession>